<reference evidence="2 3" key="1">
    <citation type="submission" date="2024-09" db="EMBL/GenBank/DDBJ databases">
        <authorList>
            <person name="Sun Q."/>
            <person name="Mori K."/>
        </authorList>
    </citation>
    <scope>NUCLEOTIDE SEQUENCE [LARGE SCALE GENOMIC DNA]</scope>
    <source>
        <strain evidence="2 3">TBRC 1432</strain>
    </source>
</reference>
<dbReference type="RefSeq" id="WP_273940612.1">
    <property type="nucleotide sequence ID" value="NZ_CP097263.1"/>
</dbReference>
<keyword evidence="1" id="KW-0812">Transmembrane</keyword>
<proteinExistence type="predicted"/>
<name>A0ABV6NA22_9PSEU</name>
<dbReference type="Proteomes" id="UP001589810">
    <property type="component" value="Unassembled WGS sequence"/>
</dbReference>
<protein>
    <submittedName>
        <fullName evidence="2">DUF3040 domain-containing protein</fullName>
    </submittedName>
</protein>
<evidence type="ECO:0000313" key="3">
    <source>
        <dbReference type="Proteomes" id="UP001589810"/>
    </source>
</evidence>
<dbReference type="Pfam" id="PF11239">
    <property type="entry name" value="DUF3040"/>
    <property type="match status" value="1"/>
</dbReference>
<keyword evidence="1" id="KW-0472">Membrane</keyword>
<sequence length="92" mass="9743">MTLRDDELRSLAEIERLLTETDPKLSRLAELRPLTPGSTAALISGSLAMHASGIVIAVSGAGIGSPATVAIGSVLAVGFPALAVWHLWWRRR</sequence>
<feature type="transmembrane region" description="Helical" evidence="1">
    <location>
        <begin position="40"/>
        <end position="63"/>
    </location>
</feature>
<gene>
    <name evidence="2" type="ORF">ACFFH7_45420</name>
</gene>
<keyword evidence="1" id="KW-1133">Transmembrane helix</keyword>
<dbReference type="InterPro" id="IPR021401">
    <property type="entry name" value="DUF3040"/>
</dbReference>
<evidence type="ECO:0000313" key="2">
    <source>
        <dbReference type="EMBL" id="MFC0548816.1"/>
    </source>
</evidence>
<feature type="transmembrane region" description="Helical" evidence="1">
    <location>
        <begin position="69"/>
        <end position="89"/>
    </location>
</feature>
<organism evidence="2 3">
    <name type="scientific">Kutzneria chonburiensis</name>
    <dbReference type="NCBI Taxonomy" id="1483604"/>
    <lineage>
        <taxon>Bacteria</taxon>
        <taxon>Bacillati</taxon>
        <taxon>Actinomycetota</taxon>
        <taxon>Actinomycetes</taxon>
        <taxon>Pseudonocardiales</taxon>
        <taxon>Pseudonocardiaceae</taxon>
        <taxon>Kutzneria</taxon>
    </lineage>
</organism>
<dbReference type="EMBL" id="JBHLUD010000020">
    <property type="protein sequence ID" value="MFC0548816.1"/>
    <property type="molecule type" value="Genomic_DNA"/>
</dbReference>
<comment type="caution">
    <text evidence="2">The sequence shown here is derived from an EMBL/GenBank/DDBJ whole genome shotgun (WGS) entry which is preliminary data.</text>
</comment>
<keyword evidence="3" id="KW-1185">Reference proteome</keyword>
<accession>A0ABV6NA22</accession>
<evidence type="ECO:0000256" key="1">
    <source>
        <dbReference type="SAM" id="Phobius"/>
    </source>
</evidence>